<gene>
    <name evidence="2" type="ORF">EHV23_10470</name>
</gene>
<proteinExistence type="predicted"/>
<dbReference type="InterPro" id="IPR029068">
    <property type="entry name" value="Glyas_Bleomycin-R_OHBP_Dase"/>
</dbReference>
<dbReference type="SUPFAM" id="SSF54593">
    <property type="entry name" value="Glyoxalase/Bleomycin resistance protein/Dihydroxybiphenyl dioxygenase"/>
    <property type="match status" value="1"/>
</dbReference>
<evidence type="ECO:0000313" key="3">
    <source>
        <dbReference type="Proteomes" id="UP000270261"/>
    </source>
</evidence>
<dbReference type="OrthoDB" id="9800438at2"/>
<dbReference type="EMBL" id="RRUE01000002">
    <property type="protein sequence ID" value="RRN43822.1"/>
    <property type="molecule type" value="Genomic_DNA"/>
</dbReference>
<reference evidence="2 3" key="1">
    <citation type="submission" date="2018-11" db="EMBL/GenBank/DDBJ databases">
        <title>Genome sequencing of Lautropia sp. KCOM 2505 (= ChDC F240).</title>
        <authorList>
            <person name="Kook J.-K."/>
            <person name="Park S.-N."/>
            <person name="Lim Y.K."/>
        </authorList>
    </citation>
    <scope>NUCLEOTIDE SEQUENCE [LARGE SCALE GENOMIC DNA]</scope>
    <source>
        <strain evidence="2 3">KCOM 2505</strain>
    </source>
</reference>
<dbReference type="PROSITE" id="PS51819">
    <property type="entry name" value="VOC"/>
    <property type="match status" value="1"/>
</dbReference>
<keyword evidence="3" id="KW-1185">Reference proteome</keyword>
<evidence type="ECO:0000313" key="2">
    <source>
        <dbReference type="EMBL" id="RRN43822.1"/>
    </source>
</evidence>
<evidence type="ECO:0000259" key="1">
    <source>
        <dbReference type="PROSITE" id="PS51819"/>
    </source>
</evidence>
<protein>
    <submittedName>
        <fullName evidence="2">Glyoxalase</fullName>
    </submittedName>
</protein>
<organism evidence="2 3">
    <name type="scientific">Lautropia dentalis</name>
    <dbReference type="NCBI Taxonomy" id="2490857"/>
    <lineage>
        <taxon>Bacteria</taxon>
        <taxon>Pseudomonadati</taxon>
        <taxon>Pseudomonadota</taxon>
        <taxon>Betaproteobacteria</taxon>
        <taxon>Burkholderiales</taxon>
        <taxon>Burkholderiaceae</taxon>
        <taxon>Lautropia</taxon>
    </lineage>
</organism>
<dbReference type="InterPro" id="IPR051332">
    <property type="entry name" value="Fosfomycin_Res_Enzymes"/>
</dbReference>
<dbReference type="PANTHER" id="PTHR36113:SF1">
    <property type="entry name" value="GLYOXALASE_BLEOMYCIN RESISTANCE PROTEIN_DIOXYGENASE"/>
    <property type="match status" value="1"/>
</dbReference>
<dbReference type="Pfam" id="PF00903">
    <property type="entry name" value="Glyoxalase"/>
    <property type="match status" value="1"/>
</dbReference>
<dbReference type="AlphaFoldDB" id="A0A426FMM6"/>
<dbReference type="Gene3D" id="3.10.180.10">
    <property type="entry name" value="2,3-Dihydroxybiphenyl 1,2-Dioxygenase, domain 1"/>
    <property type="match status" value="1"/>
</dbReference>
<feature type="domain" description="VOC" evidence="1">
    <location>
        <begin position="2"/>
        <end position="129"/>
    </location>
</feature>
<dbReference type="InterPro" id="IPR037523">
    <property type="entry name" value="VOC_core"/>
</dbReference>
<sequence>MKLDHVALYVKDLEGSKAFFMKYFDAVPNEKYHNPRTGLMTYFLTFADSGGARLEIMTRPEMADPVRHPFALGWAHLSIKVGSPERVRALTDRLRSDGFEIVSEPRTTGDGYYESCFLDKEGNQIELVA</sequence>
<accession>A0A426FMM6</accession>
<dbReference type="Proteomes" id="UP000270261">
    <property type="component" value="Unassembled WGS sequence"/>
</dbReference>
<comment type="caution">
    <text evidence="2">The sequence shown here is derived from an EMBL/GenBank/DDBJ whole genome shotgun (WGS) entry which is preliminary data.</text>
</comment>
<name>A0A426FMM6_9BURK</name>
<dbReference type="PANTHER" id="PTHR36113">
    <property type="entry name" value="LYASE, PUTATIVE-RELATED-RELATED"/>
    <property type="match status" value="1"/>
</dbReference>
<dbReference type="RefSeq" id="WP_125096022.1">
    <property type="nucleotide sequence ID" value="NZ_RRUE01000002.1"/>
</dbReference>
<dbReference type="InterPro" id="IPR004360">
    <property type="entry name" value="Glyas_Fos-R_dOase_dom"/>
</dbReference>